<feature type="domain" description="GBF1-like tetratricopeptide repeats" evidence="2">
    <location>
        <begin position="1"/>
        <end position="41"/>
    </location>
</feature>
<dbReference type="InParanoid" id="G2Q305"/>
<gene>
    <name evidence="3" type="ORF">MYCTH_2314145</name>
</gene>
<dbReference type="RefSeq" id="XP_003660417.1">
    <property type="nucleotide sequence ID" value="XM_003660369.1"/>
</dbReference>
<dbReference type="Pfam" id="PF23325">
    <property type="entry name" value="TPR_28"/>
    <property type="match status" value="1"/>
</dbReference>
<evidence type="ECO:0000256" key="1">
    <source>
        <dbReference type="SAM" id="MobiDB-lite"/>
    </source>
</evidence>
<dbReference type="InterPro" id="IPR056604">
    <property type="entry name" value="GBF1-like_TPR"/>
</dbReference>
<dbReference type="STRING" id="573729.G2Q305"/>
<dbReference type="HOGENOM" id="CLU_2759578_0_0_1"/>
<dbReference type="EMBL" id="CP003002">
    <property type="protein sequence ID" value="AEO55172.1"/>
    <property type="molecule type" value="Genomic_DNA"/>
</dbReference>
<protein>
    <recommendedName>
        <fullName evidence="2">GBF1-like tetratricopeptide repeats domain-containing protein</fullName>
    </recommendedName>
</protein>
<sequence>MSTNGYLVPPSKDPSKEELWNETWKRIDRFLPNLRADLALEEEEPVVEATATATAPAEEAGGTAVPAEAP</sequence>
<dbReference type="VEuPathDB" id="FungiDB:MYCTH_2314145"/>
<accession>G2Q305</accession>
<dbReference type="Proteomes" id="UP000007322">
    <property type="component" value="Chromosome 1"/>
</dbReference>
<dbReference type="OrthoDB" id="10258608at2759"/>
<evidence type="ECO:0000259" key="2">
    <source>
        <dbReference type="Pfam" id="PF23325"/>
    </source>
</evidence>
<feature type="region of interest" description="Disordered" evidence="1">
    <location>
        <begin position="45"/>
        <end position="70"/>
    </location>
</feature>
<dbReference type="KEGG" id="mtm:MYCTH_2314145"/>
<reference evidence="3 4" key="1">
    <citation type="journal article" date="2011" name="Nat. Biotechnol.">
        <title>Comparative genomic analysis of the thermophilic biomass-degrading fungi Myceliophthora thermophila and Thielavia terrestris.</title>
        <authorList>
            <person name="Berka R.M."/>
            <person name="Grigoriev I.V."/>
            <person name="Otillar R."/>
            <person name="Salamov A."/>
            <person name="Grimwood J."/>
            <person name="Reid I."/>
            <person name="Ishmael N."/>
            <person name="John T."/>
            <person name="Darmond C."/>
            <person name="Moisan M.-C."/>
            <person name="Henrissat B."/>
            <person name="Coutinho P.M."/>
            <person name="Lombard V."/>
            <person name="Natvig D.O."/>
            <person name="Lindquist E."/>
            <person name="Schmutz J."/>
            <person name="Lucas S."/>
            <person name="Harris P."/>
            <person name="Powlowski J."/>
            <person name="Bellemare A."/>
            <person name="Taylor D."/>
            <person name="Butler G."/>
            <person name="de Vries R.P."/>
            <person name="Allijn I.E."/>
            <person name="van den Brink J."/>
            <person name="Ushinsky S."/>
            <person name="Storms R."/>
            <person name="Powell A.J."/>
            <person name="Paulsen I.T."/>
            <person name="Elbourne L.D.H."/>
            <person name="Baker S.E."/>
            <person name="Magnuson J."/>
            <person name="LaBoissiere S."/>
            <person name="Clutterbuck A.J."/>
            <person name="Martinez D."/>
            <person name="Wogulis M."/>
            <person name="de Leon A.L."/>
            <person name="Rey M.W."/>
            <person name="Tsang A."/>
        </authorList>
    </citation>
    <scope>NUCLEOTIDE SEQUENCE [LARGE SCALE GENOMIC DNA]</scope>
    <source>
        <strain evidence="4">ATCC 42464 / BCRC 31852 / DSM 1799</strain>
    </source>
</reference>
<evidence type="ECO:0000313" key="3">
    <source>
        <dbReference type="EMBL" id="AEO55172.1"/>
    </source>
</evidence>
<name>G2Q305_THET4</name>
<dbReference type="GeneID" id="11508463"/>
<organism evidence="3 4">
    <name type="scientific">Thermothelomyces thermophilus (strain ATCC 42464 / BCRC 31852 / DSM 1799)</name>
    <name type="common">Sporotrichum thermophile</name>
    <dbReference type="NCBI Taxonomy" id="573729"/>
    <lineage>
        <taxon>Eukaryota</taxon>
        <taxon>Fungi</taxon>
        <taxon>Dikarya</taxon>
        <taxon>Ascomycota</taxon>
        <taxon>Pezizomycotina</taxon>
        <taxon>Sordariomycetes</taxon>
        <taxon>Sordariomycetidae</taxon>
        <taxon>Sordariales</taxon>
        <taxon>Chaetomiaceae</taxon>
        <taxon>Thermothelomyces</taxon>
    </lineage>
</organism>
<proteinExistence type="predicted"/>
<evidence type="ECO:0000313" key="4">
    <source>
        <dbReference type="Proteomes" id="UP000007322"/>
    </source>
</evidence>
<dbReference type="AlphaFoldDB" id="G2Q305"/>
<keyword evidence="4" id="KW-1185">Reference proteome</keyword>
<feature type="compositionally biased region" description="Low complexity" evidence="1">
    <location>
        <begin position="47"/>
        <end position="70"/>
    </location>
</feature>